<feature type="domain" description="Glycosyltransferase 2-like" evidence="2">
    <location>
        <begin position="6"/>
        <end position="129"/>
    </location>
</feature>
<evidence type="ECO:0000256" key="1">
    <source>
        <dbReference type="ARBA" id="ARBA00006739"/>
    </source>
</evidence>
<gene>
    <name evidence="3" type="ORF">WDU96_02835</name>
</gene>
<organism evidence="3 4">
    <name type="scientific">Microbacterium marmarense</name>
    <dbReference type="NCBI Taxonomy" id="3122051"/>
    <lineage>
        <taxon>Bacteria</taxon>
        <taxon>Bacillati</taxon>
        <taxon>Actinomycetota</taxon>
        <taxon>Actinomycetes</taxon>
        <taxon>Micrococcales</taxon>
        <taxon>Microbacteriaceae</taxon>
        <taxon>Microbacterium</taxon>
    </lineage>
</organism>
<dbReference type="SUPFAM" id="SSF53448">
    <property type="entry name" value="Nucleotide-diphospho-sugar transferases"/>
    <property type="match status" value="1"/>
</dbReference>
<dbReference type="Gene3D" id="3.90.550.10">
    <property type="entry name" value="Spore Coat Polysaccharide Biosynthesis Protein SpsA, Chain A"/>
    <property type="match status" value="1"/>
</dbReference>
<dbReference type="CDD" id="cd04179">
    <property type="entry name" value="DPM_DPG-synthase_like"/>
    <property type="match status" value="1"/>
</dbReference>
<comment type="similarity">
    <text evidence="1">Belongs to the glycosyltransferase 2 family.</text>
</comment>
<evidence type="ECO:0000259" key="2">
    <source>
        <dbReference type="Pfam" id="PF00535"/>
    </source>
</evidence>
<dbReference type="PANTHER" id="PTHR48090:SF7">
    <property type="entry name" value="RFBJ PROTEIN"/>
    <property type="match status" value="1"/>
</dbReference>
<protein>
    <submittedName>
        <fullName evidence="3">Glycosyltransferase family 2 protein</fullName>
    </submittedName>
</protein>
<reference evidence="3 4" key="1">
    <citation type="submission" date="2024-02" db="EMBL/GenBank/DDBJ databases">
        <authorList>
            <person name="Saticioglu I.B."/>
        </authorList>
    </citation>
    <scope>NUCLEOTIDE SEQUENCE [LARGE SCALE GENOMIC DNA]</scope>
    <source>
        <strain evidence="3 4">Mu-86</strain>
    </source>
</reference>
<dbReference type="Proteomes" id="UP001368654">
    <property type="component" value="Unassembled WGS sequence"/>
</dbReference>
<dbReference type="PANTHER" id="PTHR48090">
    <property type="entry name" value="UNDECAPRENYL-PHOSPHATE 4-DEOXY-4-FORMAMIDO-L-ARABINOSE TRANSFERASE-RELATED"/>
    <property type="match status" value="1"/>
</dbReference>
<keyword evidence="4" id="KW-1185">Reference proteome</keyword>
<dbReference type="Pfam" id="PF00535">
    <property type="entry name" value="Glycos_transf_2"/>
    <property type="match status" value="1"/>
</dbReference>
<dbReference type="RefSeq" id="WP_337336969.1">
    <property type="nucleotide sequence ID" value="NZ_JBBDGL010000001.1"/>
</dbReference>
<sequence length="219" mass="23127">MIQVDLVLPCLNEAGALPWVLSRVPDGYRAIVVDNGSTDDSADIAREAGATVITESAKGFGAAVAAGVATATAPVVAICDADASLDPAELPRLVAMLDRGADLVLGRRVPTERSAWPFHARIANRALSRRIARVSGVKVSDLGPMRVARTQALVDLDLRDRRSGYPLEMVLRAAAAGWNIVETDVAYAPRVGRSKVTGTVRGTATAISDMSRILRETNA</sequence>
<accession>A0ABU8LRK1</accession>
<dbReference type="InterPro" id="IPR029044">
    <property type="entry name" value="Nucleotide-diphossugar_trans"/>
</dbReference>
<dbReference type="InterPro" id="IPR050256">
    <property type="entry name" value="Glycosyltransferase_2"/>
</dbReference>
<evidence type="ECO:0000313" key="4">
    <source>
        <dbReference type="Proteomes" id="UP001368654"/>
    </source>
</evidence>
<dbReference type="InterPro" id="IPR001173">
    <property type="entry name" value="Glyco_trans_2-like"/>
</dbReference>
<proteinExistence type="inferred from homology"/>
<comment type="caution">
    <text evidence="3">The sequence shown here is derived from an EMBL/GenBank/DDBJ whole genome shotgun (WGS) entry which is preliminary data.</text>
</comment>
<name>A0ABU8LRK1_9MICO</name>
<dbReference type="EMBL" id="JBBDGL010000001">
    <property type="protein sequence ID" value="MEJ1154533.1"/>
    <property type="molecule type" value="Genomic_DNA"/>
</dbReference>
<evidence type="ECO:0000313" key="3">
    <source>
        <dbReference type="EMBL" id="MEJ1154533.1"/>
    </source>
</evidence>